<evidence type="ECO:0008006" key="5">
    <source>
        <dbReference type="Google" id="ProtNLM"/>
    </source>
</evidence>
<evidence type="ECO:0000313" key="3">
    <source>
        <dbReference type="Proteomes" id="UP000401717"/>
    </source>
</evidence>
<evidence type="ECO:0000313" key="2">
    <source>
        <dbReference type="EMBL" id="VUF10894.1"/>
    </source>
</evidence>
<dbReference type="Pfam" id="PF10098">
    <property type="entry name" value="DUF2336"/>
    <property type="match status" value="1"/>
</dbReference>
<proteinExistence type="predicted"/>
<reference evidence="1" key="2">
    <citation type="journal article" date="2021" name="Front. Microbiol.">
        <title>Comprehensive Comparative Genomics and Phenotyping of Methylobacterium Species.</title>
        <authorList>
            <person name="Alessa O."/>
            <person name="Ogura Y."/>
            <person name="Fujitani Y."/>
            <person name="Takami H."/>
            <person name="Hayashi T."/>
            <person name="Sahin N."/>
            <person name="Tani A."/>
        </authorList>
    </citation>
    <scope>NUCLEOTIDE SEQUENCE</scope>
    <source>
        <strain evidence="1">DSM 22415</strain>
    </source>
</reference>
<accession>A0A564FST2</accession>
<dbReference type="InterPro" id="IPR019285">
    <property type="entry name" value="DUF2336"/>
</dbReference>
<reference evidence="2 3" key="1">
    <citation type="submission" date="2019-06" db="EMBL/GenBank/DDBJ databases">
        <authorList>
            <person name="Rodrigo-Torres L."/>
            <person name="Arahal R. D."/>
            <person name="Lucena T."/>
        </authorList>
    </citation>
    <scope>NUCLEOTIDE SEQUENCE [LARGE SCALE GENOMIC DNA]</scope>
    <source>
        <strain evidence="2 3">SW08-7</strain>
    </source>
</reference>
<sequence>MSALRQTVQEPRVDALVRDIQEAIESGDRARQSQLVRRSADLLTKRWSRLPVEDKADYDILLAGLLSQVDEPARRAFAVRVAELRRAPPRTSALLAQDRSIRVAEPVLTQSRSFGDGWFQAVATACGDLHRAAIARRAGLGAPLCEALIRLGDAGVVAVLLANRSASISLESLPLLMRHARASEEVAVRLGARGDLPDSARVELAALALQRAEAALAGDVDIDSALAAALPGRIAALLAASVPDVRRARFDASMAGAGDLLAATVTPARLERWLELRRVEDVLAALAQGAGLEITPLVATFDAEDVAALSVVLRGLDYPWSTLKALLNARFRDAIPLDTLVASHRLMTDLGPGSARRLVRHAMALQGRTAYLAQLPG</sequence>
<dbReference type="EMBL" id="BPQI01000155">
    <property type="protein sequence ID" value="GJD58563.1"/>
    <property type="molecule type" value="Genomic_DNA"/>
</dbReference>
<gene>
    <name evidence="1" type="ORF">IFDJLNFL_4484</name>
    <name evidence="2" type="ORF">MTDSW087_00566</name>
</gene>
<evidence type="ECO:0000313" key="1">
    <source>
        <dbReference type="EMBL" id="GJD58563.1"/>
    </source>
</evidence>
<dbReference type="OrthoDB" id="7888976at2"/>
<reference evidence="1" key="3">
    <citation type="submission" date="2021-08" db="EMBL/GenBank/DDBJ databases">
        <authorList>
            <person name="Tani A."/>
            <person name="Ola A."/>
            <person name="Ogura Y."/>
            <person name="Katsura K."/>
            <person name="Hayashi T."/>
        </authorList>
    </citation>
    <scope>NUCLEOTIDE SEQUENCE</scope>
    <source>
        <strain evidence="1">DSM 22415</strain>
    </source>
</reference>
<evidence type="ECO:0000313" key="4">
    <source>
        <dbReference type="Proteomes" id="UP001055303"/>
    </source>
</evidence>
<dbReference type="AlphaFoldDB" id="A0A564FST2"/>
<name>A0A564FST2_9HYPH</name>
<protein>
    <recommendedName>
        <fullName evidence="5">DUF2336 domain-containing protein</fullName>
    </recommendedName>
</protein>
<dbReference type="RefSeq" id="WP_144759920.1">
    <property type="nucleotide sequence ID" value="NZ_BPQI01000155.1"/>
</dbReference>
<keyword evidence="4" id="KW-1185">Reference proteome</keyword>
<dbReference type="Proteomes" id="UP000401717">
    <property type="component" value="Unassembled WGS sequence"/>
</dbReference>
<organism evidence="2 3">
    <name type="scientific">Methylobacterium dankookense</name>
    <dbReference type="NCBI Taxonomy" id="560405"/>
    <lineage>
        <taxon>Bacteria</taxon>
        <taxon>Pseudomonadati</taxon>
        <taxon>Pseudomonadota</taxon>
        <taxon>Alphaproteobacteria</taxon>
        <taxon>Hyphomicrobiales</taxon>
        <taxon>Methylobacteriaceae</taxon>
        <taxon>Methylobacterium</taxon>
    </lineage>
</organism>
<dbReference type="EMBL" id="CABFVH010000002">
    <property type="protein sequence ID" value="VUF10894.1"/>
    <property type="molecule type" value="Genomic_DNA"/>
</dbReference>
<dbReference type="Proteomes" id="UP001055303">
    <property type="component" value="Unassembled WGS sequence"/>
</dbReference>